<evidence type="ECO:0000313" key="2">
    <source>
        <dbReference type="EMBL" id="KAG8228710.1"/>
    </source>
</evidence>
<dbReference type="OrthoDB" id="8051532at2759"/>
<feature type="region of interest" description="Disordered" evidence="1">
    <location>
        <begin position="44"/>
        <end position="67"/>
    </location>
</feature>
<gene>
    <name evidence="2" type="ORF">J437_LFUL009392</name>
</gene>
<reference evidence="2" key="1">
    <citation type="submission" date="2013-04" db="EMBL/GenBank/DDBJ databases">
        <authorList>
            <person name="Qu J."/>
            <person name="Murali S.C."/>
            <person name="Bandaranaike D."/>
            <person name="Bellair M."/>
            <person name="Blankenburg K."/>
            <person name="Chao H."/>
            <person name="Dinh H."/>
            <person name="Doddapaneni H."/>
            <person name="Downs B."/>
            <person name="Dugan-Rocha S."/>
            <person name="Elkadiri S."/>
            <person name="Gnanaolivu R.D."/>
            <person name="Hernandez B."/>
            <person name="Javaid M."/>
            <person name="Jayaseelan J.C."/>
            <person name="Lee S."/>
            <person name="Li M."/>
            <person name="Ming W."/>
            <person name="Munidasa M."/>
            <person name="Muniz J."/>
            <person name="Nguyen L."/>
            <person name="Ongeri F."/>
            <person name="Osuji N."/>
            <person name="Pu L.-L."/>
            <person name="Puazo M."/>
            <person name="Qu C."/>
            <person name="Quiroz J."/>
            <person name="Raj R."/>
            <person name="Weissenberger G."/>
            <person name="Xin Y."/>
            <person name="Zou X."/>
            <person name="Han Y."/>
            <person name="Richards S."/>
            <person name="Worley K."/>
            <person name="Muzny D."/>
            <person name="Gibbs R."/>
        </authorList>
    </citation>
    <scope>NUCLEOTIDE SEQUENCE</scope>
    <source>
        <strain evidence="2">Sampled in the wild</strain>
    </source>
</reference>
<reference evidence="2" key="2">
    <citation type="submission" date="2017-10" db="EMBL/GenBank/DDBJ databases">
        <title>Ladona fulva Genome sequencing and assembly.</title>
        <authorList>
            <person name="Murali S."/>
            <person name="Richards S."/>
            <person name="Bandaranaike D."/>
            <person name="Bellair M."/>
            <person name="Blankenburg K."/>
            <person name="Chao H."/>
            <person name="Dinh H."/>
            <person name="Doddapaneni H."/>
            <person name="Dugan-Rocha S."/>
            <person name="Elkadiri S."/>
            <person name="Gnanaolivu R."/>
            <person name="Hernandez B."/>
            <person name="Skinner E."/>
            <person name="Javaid M."/>
            <person name="Lee S."/>
            <person name="Li M."/>
            <person name="Ming W."/>
            <person name="Munidasa M."/>
            <person name="Muniz J."/>
            <person name="Nguyen L."/>
            <person name="Hughes D."/>
            <person name="Osuji N."/>
            <person name="Pu L.-L."/>
            <person name="Puazo M."/>
            <person name="Qu C."/>
            <person name="Quiroz J."/>
            <person name="Raj R."/>
            <person name="Weissenberger G."/>
            <person name="Xin Y."/>
            <person name="Zou X."/>
            <person name="Han Y."/>
            <person name="Worley K."/>
            <person name="Muzny D."/>
            <person name="Gibbs R."/>
        </authorList>
    </citation>
    <scope>NUCLEOTIDE SEQUENCE</scope>
    <source>
        <strain evidence="2">Sampled in the wild</strain>
    </source>
</reference>
<accession>A0A8K0NY34</accession>
<keyword evidence="3" id="KW-1185">Reference proteome</keyword>
<organism evidence="2 3">
    <name type="scientific">Ladona fulva</name>
    <name type="common">Scarce chaser dragonfly</name>
    <name type="synonym">Libellula fulva</name>
    <dbReference type="NCBI Taxonomy" id="123851"/>
    <lineage>
        <taxon>Eukaryota</taxon>
        <taxon>Metazoa</taxon>
        <taxon>Ecdysozoa</taxon>
        <taxon>Arthropoda</taxon>
        <taxon>Hexapoda</taxon>
        <taxon>Insecta</taxon>
        <taxon>Pterygota</taxon>
        <taxon>Palaeoptera</taxon>
        <taxon>Odonata</taxon>
        <taxon>Epiprocta</taxon>
        <taxon>Anisoptera</taxon>
        <taxon>Libelluloidea</taxon>
        <taxon>Libellulidae</taxon>
        <taxon>Ladona</taxon>
    </lineage>
</organism>
<evidence type="ECO:0000256" key="1">
    <source>
        <dbReference type="SAM" id="MobiDB-lite"/>
    </source>
</evidence>
<dbReference type="AlphaFoldDB" id="A0A8K0NY34"/>
<proteinExistence type="predicted"/>
<dbReference type="EMBL" id="KZ308382">
    <property type="protein sequence ID" value="KAG8228710.1"/>
    <property type="molecule type" value="Genomic_DNA"/>
</dbReference>
<protein>
    <submittedName>
        <fullName evidence="2">Uncharacterized protein</fullName>
    </submittedName>
</protein>
<sequence length="67" mass="7620">MNWGYVSTNENPADILSRGASPEQIIQSPLWYIGPTWLQKEDADWPIPMRDNDQAGNLEGKDFEIIS</sequence>
<comment type="caution">
    <text evidence="2">The sequence shown here is derived from an EMBL/GenBank/DDBJ whole genome shotgun (WGS) entry which is preliminary data.</text>
</comment>
<evidence type="ECO:0000313" key="3">
    <source>
        <dbReference type="Proteomes" id="UP000792457"/>
    </source>
</evidence>
<name>A0A8K0NY34_LADFU</name>
<dbReference type="Proteomes" id="UP000792457">
    <property type="component" value="Unassembled WGS sequence"/>
</dbReference>